<evidence type="ECO:0000313" key="2">
    <source>
        <dbReference type="Proteomes" id="UP000053923"/>
    </source>
</evidence>
<reference evidence="2" key="1">
    <citation type="submission" date="2015-10" db="EMBL/GenBank/DDBJ databases">
        <authorList>
            <person name="Ju K.-S."/>
            <person name="Doroghazi J.R."/>
            <person name="Metcalf W.W."/>
        </authorList>
    </citation>
    <scope>NUCLEOTIDE SEQUENCE [LARGE SCALE GENOMIC DNA]</scope>
    <source>
        <strain evidence="2">NRRL 3151</strain>
    </source>
</reference>
<proteinExistence type="predicted"/>
<evidence type="ECO:0000313" key="1">
    <source>
        <dbReference type="EMBL" id="KUL35738.1"/>
    </source>
</evidence>
<keyword evidence="2" id="KW-1185">Reference proteome</keyword>
<dbReference type="Proteomes" id="UP000053923">
    <property type="component" value="Unassembled WGS sequence"/>
</dbReference>
<dbReference type="AlphaFoldDB" id="A0A0X3UT58"/>
<organism evidence="1 2">
    <name type="scientific">Streptomyces regalis</name>
    <dbReference type="NCBI Taxonomy" id="68262"/>
    <lineage>
        <taxon>Bacteria</taxon>
        <taxon>Bacillati</taxon>
        <taxon>Actinomycetota</taxon>
        <taxon>Actinomycetes</taxon>
        <taxon>Kitasatosporales</taxon>
        <taxon>Streptomycetaceae</taxon>
        <taxon>Streptomyces</taxon>
    </lineage>
</organism>
<sequence length="61" mass="6855">MQPKVQKDTQPYQGPCSVSVPLGEWKCFHKHAPGWWPRAFAEPSPEVVARVDQGLRKLLAA</sequence>
<accession>A0A0X3UT58</accession>
<dbReference type="EMBL" id="LLZG01000145">
    <property type="protein sequence ID" value="KUL35738.1"/>
    <property type="molecule type" value="Genomic_DNA"/>
</dbReference>
<gene>
    <name evidence="1" type="ORF">ADL12_19655</name>
</gene>
<protein>
    <submittedName>
        <fullName evidence="1">Uncharacterized protein</fullName>
    </submittedName>
</protein>
<name>A0A0X3UT58_9ACTN</name>
<comment type="caution">
    <text evidence="1">The sequence shown here is derived from an EMBL/GenBank/DDBJ whole genome shotgun (WGS) entry which is preliminary data.</text>
</comment>